<evidence type="ECO:0000313" key="1">
    <source>
        <dbReference type="EMBL" id="QCD79141.1"/>
    </source>
</evidence>
<dbReference type="Proteomes" id="UP000501690">
    <property type="component" value="Linkage Group LG1"/>
</dbReference>
<reference evidence="1 2" key="1">
    <citation type="submission" date="2019-04" db="EMBL/GenBank/DDBJ databases">
        <title>An improved genome assembly and genetic linkage map for asparagus bean, Vigna unguiculata ssp. sesquipedialis.</title>
        <authorList>
            <person name="Xia Q."/>
            <person name="Zhang R."/>
            <person name="Dong Y."/>
        </authorList>
    </citation>
    <scope>NUCLEOTIDE SEQUENCE [LARGE SCALE GENOMIC DNA]</scope>
    <source>
        <tissue evidence="1">Leaf</tissue>
    </source>
</reference>
<dbReference type="EMBL" id="CP039345">
    <property type="protein sequence ID" value="QCD79141.1"/>
    <property type="molecule type" value="Genomic_DNA"/>
</dbReference>
<keyword evidence="2" id="KW-1185">Reference proteome</keyword>
<sequence length="159" mass="17486">MNDGGEKMVVRCRCCNGGAPVCFAEVCGAAQVRVGGVRRCCGGCRGCCRDGEAAMEMRWWPAVAVATRNVAECMTELRRRWRKNARTKCCYSAVMVRAFRHGGRDCAVTGAVVRRWLFAQIWIYYGELSRVSVNGASGSAFVEDALRIGGGQRDWCFPA</sequence>
<name>A0A4D6KX93_VIGUN</name>
<proteinExistence type="predicted"/>
<gene>
    <name evidence="1" type="ORF">DEO72_LG1g2780</name>
</gene>
<organism evidence="1 2">
    <name type="scientific">Vigna unguiculata</name>
    <name type="common">Cowpea</name>
    <dbReference type="NCBI Taxonomy" id="3917"/>
    <lineage>
        <taxon>Eukaryota</taxon>
        <taxon>Viridiplantae</taxon>
        <taxon>Streptophyta</taxon>
        <taxon>Embryophyta</taxon>
        <taxon>Tracheophyta</taxon>
        <taxon>Spermatophyta</taxon>
        <taxon>Magnoliopsida</taxon>
        <taxon>eudicotyledons</taxon>
        <taxon>Gunneridae</taxon>
        <taxon>Pentapetalae</taxon>
        <taxon>rosids</taxon>
        <taxon>fabids</taxon>
        <taxon>Fabales</taxon>
        <taxon>Fabaceae</taxon>
        <taxon>Papilionoideae</taxon>
        <taxon>50 kb inversion clade</taxon>
        <taxon>NPAAA clade</taxon>
        <taxon>indigoferoid/millettioid clade</taxon>
        <taxon>Phaseoleae</taxon>
        <taxon>Vigna</taxon>
    </lineage>
</organism>
<protein>
    <submittedName>
        <fullName evidence="1">Uncharacterized protein</fullName>
    </submittedName>
</protein>
<dbReference type="AlphaFoldDB" id="A0A4D6KX93"/>
<evidence type="ECO:0000313" key="2">
    <source>
        <dbReference type="Proteomes" id="UP000501690"/>
    </source>
</evidence>
<accession>A0A4D6KX93</accession>